<sequence length="369" mass="41862">MNNLGAFQWWSMGLREISALSAKSTELGDFVVLLSTLPLEILALILAAGESKIYRSALLRHVIIAQVASVISKQTKLNENPQDNCANTCKPALEFLGNRYKIFEDTSVTEPLGVDHLGVRFNSKNCPWYLQNKDLELCYKKYALLRYFPLNKGHETVNQIWVRETQHFPERTRTIMIRTSQRTEIFGLDNSDRRSNYIQLTCGATTALLYHVPAYGDPISVFGAVSQSPALQPTSESPEVPNGRDMPSMYNSQASLRNVASVELYIHILEDARCSGILITHDDGREEALGQRRIGLPNIQPISISRPSQIHYRRFQTSNGHWRLNIMFSTDDNPRIVDVDDGWLGQSMMGTAIWSFDWCNDQFRVFDAE</sequence>
<organism evidence="1 2">
    <name type="scientific">Scytalidium lignicola</name>
    <name type="common">Hyphomycete</name>
    <dbReference type="NCBI Taxonomy" id="5539"/>
    <lineage>
        <taxon>Eukaryota</taxon>
        <taxon>Fungi</taxon>
        <taxon>Dikarya</taxon>
        <taxon>Ascomycota</taxon>
        <taxon>Pezizomycotina</taxon>
        <taxon>Leotiomycetes</taxon>
        <taxon>Leotiomycetes incertae sedis</taxon>
        <taxon>Scytalidium</taxon>
    </lineage>
</organism>
<comment type="caution">
    <text evidence="1">The sequence shown here is derived from an EMBL/GenBank/DDBJ whole genome shotgun (WGS) entry which is preliminary data.</text>
</comment>
<name>A0A3E2HIS3_SCYLI</name>
<gene>
    <name evidence="1" type="ORF">B7463_g2988</name>
</gene>
<evidence type="ECO:0000313" key="2">
    <source>
        <dbReference type="Proteomes" id="UP000258309"/>
    </source>
</evidence>
<dbReference type="OrthoDB" id="3550442at2759"/>
<keyword evidence="2" id="KW-1185">Reference proteome</keyword>
<protein>
    <submittedName>
        <fullName evidence="1">Uncharacterized protein</fullName>
    </submittedName>
</protein>
<feature type="non-terminal residue" evidence="1">
    <location>
        <position position="369"/>
    </location>
</feature>
<dbReference type="AlphaFoldDB" id="A0A3E2HIS3"/>
<dbReference type="EMBL" id="NCSJ02000037">
    <property type="protein sequence ID" value="RFU33319.1"/>
    <property type="molecule type" value="Genomic_DNA"/>
</dbReference>
<reference evidence="1 2" key="1">
    <citation type="submission" date="2018-05" db="EMBL/GenBank/DDBJ databases">
        <title>Draft genome sequence of Scytalidium lignicola DSM 105466, a ubiquitous saprotrophic fungus.</title>
        <authorList>
            <person name="Buettner E."/>
            <person name="Gebauer A.M."/>
            <person name="Hofrichter M."/>
            <person name="Liers C."/>
            <person name="Kellner H."/>
        </authorList>
    </citation>
    <scope>NUCLEOTIDE SEQUENCE [LARGE SCALE GENOMIC DNA]</scope>
    <source>
        <strain evidence="1 2">DSM 105466</strain>
    </source>
</reference>
<dbReference type="Proteomes" id="UP000258309">
    <property type="component" value="Unassembled WGS sequence"/>
</dbReference>
<proteinExistence type="predicted"/>
<accession>A0A3E2HIS3</accession>
<feature type="non-terminal residue" evidence="1">
    <location>
        <position position="1"/>
    </location>
</feature>
<evidence type="ECO:0000313" key="1">
    <source>
        <dbReference type="EMBL" id="RFU33319.1"/>
    </source>
</evidence>